<dbReference type="InterPro" id="IPR027391">
    <property type="entry name" value="Nol1_Nop2_Fmu_2"/>
</dbReference>
<evidence type="ECO:0000313" key="3">
    <source>
        <dbReference type="EMBL" id="CCJ33557.1"/>
    </source>
</evidence>
<comment type="caution">
    <text evidence="3">The sequence shown here is derived from an EMBL/GenBank/DDBJ whole genome shotgun (WGS) entry which is preliminary data.</text>
</comment>
<accession>I7LJA4</accession>
<evidence type="ECO:0000259" key="1">
    <source>
        <dbReference type="Pfam" id="PF13636"/>
    </source>
</evidence>
<dbReference type="EMBL" id="CAKP01000082">
    <property type="protein sequence ID" value="CCJ33557.1"/>
    <property type="molecule type" value="Genomic_DNA"/>
</dbReference>
<dbReference type="InterPro" id="IPR031340">
    <property type="entry name" value="RsmF_methylt_CI"/>
</dbReference>
<feature type="domain" description="Ribosomal RNA small subunit methyltransferase F first C-terminal" evidence="2">
    <location>
        <begin position="2"/>
        <end position="46"/>
    </location>
</feature>
<dbReference type="Pfam" id="PF13636">
    <property type="entry name" value="Methyltranf_PUA"/>
    <property type="match status" value="1"/>
</dbReference>
<evidence type="ECO:0000313" key="4">
    <source>
        <dbReference type="Proteomes" id="UP000007652"/>
    </source>
</evidence>
<reference evidence="3 4" key="1">
    <citation type="journal article" date="2011" name="J. Bacteriol.">
        <title>Draft genome sequence of Caloramator australicus strain RC3T, a thermoanaerobe from the Great Artesian Basin of Australia.</title>
        <authorList>
            <person name="Ogg C.D."/>
            <person name="Patel B.K.C."/>
        </authorList>
    </citation>
    <scope>NUCLEOTIDE SEQUENCE [LARGE SCALE GENOMIC DNA]</scope>
    <source>
        <strain evidence="3 4">RC3</strain>
    </source>
</reference>
<dbReference type="eggNOG" id="COG3270">
    <property type="taxonomic scope" value="Bacteria"/>
</dbReference>
<dbReference type="Gene3D" id="2.30.130.60">
    <property type="match status" value="1"/>
</dbReference>
<dbReference type="STRING" id="857293.CAAU_1473"/>
<gene>
    <name evidence="3" type="ORF">CAAU_1473</name>
</gene>
<proteinExistence type="predicted"/>
<protein>
    <submittedName>
        <fullName evidence="3">Fmu (Sun)/eukaryotic nucleolar NOL1/Nop2p</fullName>
    </submittedName>
</protein>
<evidence type="ECO:0000259" key="2">
    <source>
        <dbReference type="Pfam" id="PF17126"/>
    </source>
</evidence>
<dbReference type="Pfam" id="PF17126">
    <property type="entry name" value="RsmF_methylt_CI"/>
    <property type="match status" value="1"/>
</dbReference>
<organism evidence="3 4">
    <name type="scientific">Caloramator australicus RC3</name>
    <dbReference type="NCBI Taxonomy" id="857293"/>
    <lineage>
        <taxon>Bacteria</taxon>
        <taxon>Bacillati</taxon>
        <taxon>Bacillota</taxon>
        <taxon>Clostridia</taxon>
        <taxon>Eubacteriales</taxon>
        <taxon>Clostridiaceae</taxon>
        <taxon>Caloramator</taxon>
    </lineage>
</organism>
<dbReference type="Proteomes" id="UP000007652">
    <property type="component" value="Unassembled WGS sequence"/>
</dbReference>
<sequence>MRGDRLYYLPENSFDFTPLNVLRPGILLGEFKKNRFEPDYSLAASLKPHEAKLNISLSSKTNEADKYIEGYTLNFDLEDGWYLVDVDGYSLSWGKMSKGILKNYFPKALRW</sequence>
<dbReference type="CDD" id="cd21147">
    <property type="entry name" value="RsmF_methylt_CTD1"/>
    <property type="match status" value="1"/>
</dbReference>
<name>I7LJA4_9CLOT</name>
<keyword evidence="4" id="KW-1185">Reference proteome</keyword>
<feature type="domain" description="rRNA small subunit methyltransferase F RNA-binding PUA-like" evidence="1">
    <location>
        <begin position="64"/>
        <end position="111"/>
    </location>
</feature>
<dbReference type="AlphaFoldDB" id="I7LJA4"/>